<feature type="region of interest" description="Disordered" evidence="2">
    <location>
        <begin position="232"/>
        <end position="275"/>
    </location>
</feature>
<dbReference type="AlphaFoldDB" id="A0A194QTP3"/>
<evidence type="ECO:0000256" key="1">
    <source>
        <dbReference type="SAM" id="Coils"/>
    </source>
</evidence>
<dbReference type="EMBL" id="KQ461137">
    <property type="protein sequence ID" value="KPJ08837.1"/>
    <property type="molecule type" value="Genomic_DNA"/>
</dbReference>
<evidence type="ECO:0000313" key="3">
    <source>
        <dbReference type="EMBL" id="KPJ08837.1"/>
    </source>
</evidence>
<keyword evidence="4" id="KW-1185">Reference proteome</keyword>
<evidence type="ECO:0000256" key="2">
    <source>
        <dbReference type="SAM" id="MobiDB-lite"/>
    </source>
</evidence>
<dbReference type="PANTHER" id="PTHR21027:SF1">
    <property type="entry name" value="TRNA-SPLICING ENDONUCLEASE SUBUNIT SEN54"/>
    <property type="match status" value="1"/>
</dbReference>
<feature type="compositionally biased region" description="Polar residues" evidence="2">
    <location>
        <begin position="264"/>
        <end position="273"/>
    </location>
</feature>
<proteinExistence type="predicted"/>
<feature type="compositionally biased region" description="Low complexity" evidence="2">
    <location>
        <begin position="357"/>
        <end position="368"/>
    </location>
</feature>
<name>A0A194QTP3_PAPMA</name>
<dbReference type="InterPro" id="IPR024337">
    <property type="entry name" value="tRNA_splic_suSen54"/>
</dbReference>
<dbReference type="GO" id="GO:0004519">
    <property type="term" value="F:endonuclease activity"/>
    <property type="evidence" value="ECO:0007669"/>
    <property type="project" value="UniProtKB-KW"/>
</dbReference>
<accession>A0A194QTP3</accession>
<dbReference type="GO" id="GO:0000214">
    <property type="term" value="C:tRNA-intron endonuclease complex"/>
    <property type="evidence" value="ECO:0007669"/>
    <property type="project" value="TreeGrafter"/>
</dbReference>
<dbReference type="GO" id="GO:0000379">
    <property type="term" value="P:tRNA-type intron splice site recognition and cleavage"/>
    <property type="evidence" value="ECO:0007669"/>
    <property type="project" value="TreeGrafter"/>
</dbReference>
<dbReference type="Proteomes" id="UP000053240">
    <property type="component" value="Unassembled WGS sequence"/>
</dbReference>
<organism evidence="3 4">
    <name type="scientific">Papilio machaon</name>
    <name type="common">Old World swallowtail butterfly</name>
    <dbReference type="NCBI Taxonomy" id="76193"/>
    <lineage>
        <taxon>Eukaryota</taxon>
        <taxon>Metazoa</taxon>
        <taxon>Ecdysozoa</taxon>
        <taxon>Arthropoda</taxon>
        <taxon>Hexapoda</taxon>
        <taxon>Insecta</taxon>
        <taxon>Pterygota</taxon>
        <taxon>Neoptera</taxon>
        <taxon>Endopterygota</taxon>
        <taxon>Lepidoptera</taxon>
        <taxon>Glossata</taxon>
        <taxon>Ditrysia</taxon>
        <taxon>Papilionoidea</taxon>
        <taxon>Papilionidae</taxon>
        <taxon>Papilioninae</taxon>
        <taxon>Papilio</taxon>
    </lineage>
</organism>
<dbReference type="PANTHER" id="PTHR21027">
    <property type="entry name" value="TRNA-SPLICING ENDONUCLEASE SUBUNIT SEN54"/>
    <property type="match status" value="1"/>
</dbReference>
<feature type="coiled-coil region" evidence="1">
    <location>
        <begin position="560"/>
        <end position="587"/>
    </location>
</feature>
<dbReference type="InParanoid" id="A0A194QTP3"/>
<keyword evidence="1" id="KW-0175">Coiled coil</keyword>
<evidence type="ECO:0000313" key="4">
    <source>
        <dbReference type="Proteomes" id="UP000053240"/>
    </source>
</evidence>
<protein>
    <submittedName>
        <fullName evidence="3">tRNA-splicing endonuclease subunit Sen54</fullName>
    </submittedName>
</protein>
<reference evidence="3 4" key="1">
    <citation type="journal article" date="2015" name="Nat. Commun.">
        <title>Outbred genome sequencing and CRISPR/Cas9 gene editing in butterflies.</title>
        <authorList>
            <person name="Li X."/>
            <person name="Fan D."/>
            <person name="Zhang W."/>
            <person name="Liu G."/>
            <person name="Zhang L."/>
            <person name="Zhao L."/>
            <person name="Fang X."/>
            <person name="Chen L."/>
            <person name="Dong Y."/>
            <person name="Chen Y."/>
            <person name="Ding Y."/>
            <person name="Zhao R."/>
            <person name="Feng M."/>
            <person name="Zhu Y."/>
            <person name="Feng Y."/>
            <person name="Jiang X."/>
            <person name="Zhu D."/>
            <person name="Xiang H."/>
            <person name="Feng X."/>
            <person name="Li S."/>
            <person name="Wang J."/>
            <person name="Zhang G."/>
            <person name="Kronforst M.R."/>
            <person name="Wang W."/>
        </authorList>
    </citation>
    <scope>NUCLEOTIDE SEQUENCE [LARGE SCALE GENOMIC DNA]</scope>
    <source>
        <strain evidence="3">Ya'a_city_454_Pm</strain>
        <tissue evidence="3">Whole body</tissue>
    </source>
</reference>
<keyword evidence="3" id="KW-0378">Hydrolase</keyword>
<gene>
    <name evidence="3" type="ORF">RR48_07897</name>
</gene>
<sequence length="876" mass="101702">MDLARRFRWRGGGASYKLVLQYVKSPLALVDCSRNERVLYCDILDGYDLVAKGITKNQATLPELGLKDIFPNGSWLEAKQIQSAIEARKHLIAAERIEKSGVLSHAEWRENLMLTEVIQKSGGHWQFIKYYYYRRLSLNYFQNSLLLKHNDVKVSLQQAYSLLLRDKNSFLEYKVYATLSRWGYKVFRHTDTNVSDICNSDETNETKIKSDGSQSSLTEHIDDKLKVMESEQNNAISESNDDEERCNLKRKSSLIDDDSDDSQTNKMGETSNCKKPKIKDQTSIYVYKIEKHKNRQFKPCNAKKLHKYFENIPNFVNNEVVTIKVPDKQYIPNSISFSKTTYILNLNSVRTKQLRAQSPQESQTSSSTGEVNRGHFMRVRGNYNRFQIPPYIMYSPMNDPRNNITYRPFNCWHSYVRANYYHYNMSFQRPLLGNFVFTPRFQYFPRFQNFNRPRYNFGRPYNRRQRKRSQDSTKHFHLESLMKLAARLKNLATSGLAHSEPLAALNNLIQTYNTRYGSKIKLSDDYEIVEDENILDTIELDDDGEQIKKKPRLDSNPDTYTINFNNIKQLAERLKNLENDNKSSARHRRAFSNLIKTFNKSYNADIYVTNNFKVLDRSFITLESSSDSDCLIDENDNSSGKKVRNPFNILKRLSEKRNKSLDAPGTSSDTLNEKSDVDDYRDVIQKNLSKEWIPEDNDFGRPEICGSVDEPNTANLFYEFIKFHLENYENWLDLKVSFLSSLEETADFFRKKTDIESVQNRSLVSPEDCVDIVSVLKKLSIIKSHNTTGETSLKIDFNVYNRDVQNFKKTNPPAPHFRISCLDESEKFPSGQEIVSLHAKYKDDVRIVFAIVGTGTINFVQINPISLPTHISSNVT</sequence>
<dbReference type="STRING" id="76193.A0A194QTP3"/>
<keyword evidence="3" id="KW-0540">Nuclease</keyword>
<keyword evidence="3" id="KW-0255">Endonuclease</keyword>
<feature type="region of interest" description="Disordered" evidence="2">
    <location>
        <begin position="354"/>
        <end position="374"/>
    </location>
</feature>